<sequence>MSEAPIIKKLEETVINRIAAGEVIQRPANALKELIENSLDAKSTNIQITVKNGGLKYIQIQDNGVGIRKDDFSIVCERFTTSKLQKFEDLSSISTYGFRGEALASISHVAHLTIQSKTASEKCAYRAQFIDGKLNGPPKLIAGNQGTQIIVEDLFYNMNVRKRALKSASEEYQKIADVVGKYAIHNASVGFSLKKFGENNDIRTPVGSNQTDNIRTIYGNSIARELTEFSLEDDKYKFKANGQMTNVNYSTKRMNFLLFINHRLVECQSLKKSIDQVYTNYLPKNMHPFIYLSLKLDPKNVDVNVHPTKHEVHFLNEEQIVEIITAAVEKKLLGCNNSRVYFTQAKLPIVTSNTIQSSPKEKSEKVYPKELVRTDSSNQKLEKFFGATTKKMETMQITDRNDDDNVDNKVVTNPEDKLFEERNKQFLIDNEKFESKLLNKTIEHSPSPKKKMKTDVGFNPVGGVVLSRTKELEVTTVECELTSVLELRKKIEGNCHPAMRELFNQHVFVGCIDPSQALIQHGTKLYMCNTQQIMEELFYQFVMYNFQNFGIISFSDPLSVKKLALEALKLPETGWTPEDGDKNELAEKVTEILTEKGEMLKEYFTLEIDENGDLKTLPLLLDKHVPEMTGLPMYLLRLATEVNWESELECFETFARETAKYYSFIEENDSDEKHNWKWLVEHVFYPAIKDFFLPPKSFINNAAIVELANLPNLYKVFERC</sequence>
<feature type="domain" description="DNA mismatch repair protein S5" evidence="6">
    <location>
        <begin position="214"/>
        <end position="333"/>
    </location>
</feature>
<dbReference type="InterPro" id="IPR014721">
    <property type="entry name" value="Ribsml_uS5_D2-typ_fold_subgr"/>
</dbReference>
<dbReference type="GO" id="GO:0032389">
    <property type="term" value="C:MutLalpha complex"/>
    <property type="evidence" value="ECO:0007669"/>
    <property type="project" value="TreeGrafter"/>
</dbReference>
<dbReference type="FunFam" id="3.30.565.10:FF:000109">
    <property type="entry name" value="Related to MLH1-DNA mismatch repair protein"/>
    <property type="match status" value="1"/>
</dbReference>
<dbReference type="SUPFAM" id="SSF54211">
    <property type="entry name" value="Ribosomal protein S5 domain 2-like"/>
    <property type="match status" value="1"/>
</dbReference>
<evidence type="ECO:0000259" key="6">
    <source>
        <dbReference type="SMART" id="SM01340"/>
    </source>
</evidence>
<protein>
    <submittedName>
        <fullName evidence="8">DNA mismatch repair protein Mlh1</fullName>
    </submittedName>
</protein>
<proteinExistence type="inferred from homology"/>
<dbReference type="InterPro" id="IPR013507">
    <property type="entry name" value="DNA_mismatch_S5_2-like"/>
</dbReference>
<dbReference type="InterPro" id="IPR002099">
    <property type="entry name" value="MutL/Mlh/PMS"/>
</dbReference>
<reference evidence="8" key="1">
    <citation type="submission" date="2025-08" db="UniProtKB">
        <authorList>
            <consortium name="RefSeq"/>
        </authorList>
    </citation>
    <scope>IDENTIFICATION</scope>
    <source>
        <tissue evidence="8">Entire body</tissue>
    </source>
</reference>
<dbReference type="GO" id="GO:0030983">
    <property type="term" value="F:mismatched DNA binding"/>
    <property type="evidence" value="ECO:0007669"/>
    <property type="project" value="InterPro"/>
</dbReference>
<dbReference type="Proteomes" id="UP000192223">
    <property type="component" value="Unplaced"/>
</dbReference>
<dbReference type="InterPro" id="IPR020568">
    <property type="entry name" value="Ribosomal_Su5_D2-typ_SF"/>
</dbReference>
<dbReference type="GeneID" id="108735874"/>
<evidence type="ECO:0000256" key="3">
    <source>
        <dbReference type="ARBA" id="ARBA00022763"/>
    </source>
</evidence>
<evidence type="ECO:0000256" key="2">
    <source>
        <dbReference type="ARBA" id="ARBA00006082"/>
    </source>
</evidence>
<dbReference type="FunFam" id="3.30.230.10:FF:000014">
    <property type="entry name" value="DNA mismatch repair protein Mlh1"/>
    <property type="match status" value="1"/>
</dbReference>
<keyword evidence="4" id="KW-0234">DNA repair</keyword>
<name>A0A7F5R5F7_AGRPL</name>
<dbReference type="CDD" id="cd16926">
    <property type="entry name" value="HATPase_MutL-MLH-PMS-like"/>
    <property type="match status" value="1"/>
</dbReference>
<dbReference type="GO" id="GO:0140664">
    <property type="term" value="F:ATP-dependent DNA damage sensor activity"/>
    <property type="evidence" value="ECO:0007669"/>
    <property type="project" value="InterPro"/>
</dbReference>
<dbReference type="SMART" id="SM01340">
    <property type="entry name" value="DNA_mis_repair"/>
    <property type="match status" value="1"/>
</dbReference>
<dbReference type="OrthoDB" id="10263226at2759"/>
<organism evidence="7 8">
    <name type="scientific">Agrilus planipennis</name>
    <name type="common">Emerald ash borer</name>
    <name type="synonym">Agrilus marcopoli</name>
    <dbReference type="NCBI Taxonomy" id="224129"/>
    <lineage>
        <taxon>Eukaryota</taxon>
        <taxon>Metazoa</taxon>
        <taxon>Ecdysozoa</taxon>
        <taxon>Arthropoda</taxon>
        <taxon>Hexapoda</taxon>
        <taxon>Insecta</taxon>
        <taxon>Pterygota</taxon>
        <taxon>Neoptera</taxon>
        <taxon>Endopterygota</taxon>
        <taxon>Coleoptera</taxon>
        <taxon>Polyphaga</taxon>
        <taxon>Elateriformia</taxon>
        <taxon>Buprestoidea</taxon>
        <taxon>Buprestidae</taxon>
        <taxon>Agrilinae</taxon>
        <taxon>Agrilus</taxon>
    </lineage>
</organism>
<dbReference type="PANTHER" id="PTHR10073:SF12">
    <property type="entry name" value="DNA MISMATCH REPAIR PROTEIN MLH1"/>
    <property type="match status" value="1"/>
</dbReference>
<accession>A0A7F5R5F7</accession>
<evidence type="ECO:0000313" key="8">
    <source>
        <dbReference type="RefSeq" id="XP_025830958.1"/>
    </source>
</evidence>
<keyword evidence="7" id="KW-1185">Reference proteome</keyword>
<dbReference type="KEGG" id="apln:108735874"/>
<dbReference type="NCBIfam" id="TIGR00585">
    <property type="entry name" value="mutl"/>
    <property type="match status" value="1"/>
</dbReference>
<dbReference type="SUPFAM" id="SSF55874">
    <property type="entry name" value="ATPase domain of HSP90 chaperone/DNA topoisomerase II/histidine kinase"/>
    <property type="match status" value="1"/>
</dbReference>
<dbReference type="GO" id="GO:0005524">
    <property type="term" value="F:ATP binding"/>
    <property type="evidence" value="ECO:0007669"/>
    <property type="project" value="InterPro"/>
</dbReference>
<dbReference type="Pfam" id="PF16413">
    <property type="entry name" value="Mlh1_C"/>
    <property type="match status" value="1"/>
</dbReference>
<comment type="similarity">
    <text evidence="2">Belongs to the DNA mismatch repair MutL/HexB family.</text>
</comment>
<gene>
    <name evidence="8" type="primary">LOC108735874</name>
</gene>
<dbReference type="Gene3D" id="3.30.230.10">
    <property type="match status" value="1"/>
</dbReference>
<dbReference type="GO" id="GO:0016887">
    <property type="term" value="F:ATP hydrolysis activity"/>
    <property type="evidence" value="ECO:0007669"/>
    <property type="project" value="InterPro"/>
</dbReference>
<dbReference type="InterPro" id="IPR032189">
    <property type="entry name" value="Mlh1_C"/>
</dbReference>
<dbReference type="InterPro" id="IPR038973">
    <property type="entry name" value="MutL/Mlh/Pms-like"/>
</dbReference>
<evidence type="ECO:0000256" key="1">
    <source>
        <dbReference type="ARBA" id="ARBA00004123"/>
    </source>
</evidence>
<dbReference type="GO" id="GO:0006298">
    <property type="term" value="P:mismatch repair"/>
    <property type="evidence" value="ECO:0007669"/>
    <property type="project" value="InterPro"/>
</dbReference>
<dbReference type="AlphaFoldDB" id="A0A7F5R5F7"/>
<dbReference type="Gene3D" id="3.30.565.10">
    <property type="entry name" value="Histidine kinase-like ATPase, C-terminal domain"/>
    <property type="match status" value="1"/>
</dbReference>
<dbReference type="Pfam" id="PF13589">
    <property type="entry name" value="HATPase_c_3"/>
    <property type="match status" value="1"/>
</dbReference>
<dbReference type="PANTHER" id="PTHR10073">
    <property type="entry name" value="DNA MISMATCH REPAIR PROTEIN MLH, PMS, MUTL"/>
    <property type="match status" value="1"/>
</dbReference>
<dbReference type="RefSeq" id="XP_025830958.1">
    <property type="nucleotide sequence ID" value="XM_025975173.1"/>
</dbReference>
<dbReference type="CDD" id="cd03483">
    <property type="entry name" value="MutL_Trans_MLH1"/>
    <property type="match status" value="1"/>
</dbReference>
<dbReference type="PROSITE" id="PS00058">
    <property type="entry name" value="DNA_MISMATCH_REPAIR_1"/>
    <property type="match status" value="1"/>
</dbReference>
<evidence type="ECO:0000256" key="4">
    <source>
        <dbReference type="ARBA" id="ARBA00023204"/>
    </source>
</evidence>
<evidence type="ECO:0000256" key="5">
    <source>
        <dbReference type="ARBA" id="ARBA00023242"/>
    </source>
</evidence>
<comment type="subcellular location">
    <subcellularLocation>
        <location evidence="1">Nucleus</location>
    </subcellularLocation>
</comment>
<keyword evidence="3" id="KW-0227">DNA damage</keyword>
<dbReference type="CTD" id="4292"/>
<evidence type="ECO:0000313" key="7">
    <source>
        <dbReference type="Proteomes" id="UP000192223"/>
    </source>
</evidence>
<dbReference type="FunCoup" id="A0A7F5R5F7">
    <property type="interactions" value="1211"/>
</dbReference>
<dbReference type="InterPro" id="IPR036890">
    <property type="entry name" value="HATPase_C_sf"/>
</dbReference>
<dbReference type="InParanoid" id="A0A7F5R5F7"/>
<dbReference type="Pfam" id="PF01119">
    <property type="entry name" value="DNA_mis_repair"/>
    <property type="match status" value="1"/>
</dbReference>
<dbReference type="InterPro" id="IPR014762">
    <property type="entry name" value="DNA_mismatch_repair_CS"/>
</dbReference>
<keyword evidence="5" id="KW-0539">Nucleus</keyword>